<dbReference type="SMART" id="SM00798">
    <property type="entry name" value="AICARFT_IMPCHas"/>
    <property type="match status" value="1"/>
</dbReference>
<evidence type="ECO:0000256" key="5">
    <source>
        <dbReference type="ARBA" id="ARBA00022679"/>
    </source>
</evidence>
<dbReference type="AlphaFoldDB" id="A0A1C6R962"/>
<dbReference type="GO" id="GO:0005829">
    <property type="term" value="C:cytosol"/>
    <property type="evidence" value="ECO:0007669"/>
    <property type="project" value="TreeGrafter"/>
</dbReference>
<dbReference type="SMART" id="SM00851">
    <property type="entry name" value="MGS"/>
    <property type="match status" value="1"/>
</dbReference>
<dbReference type="NCBIfam" id="TIGR00639">
    <property type="entry name" value="PurN"/>
    <property type="match status" value="1"/>
</dbReference>
<evidence type="ECO:0000313" key="15">
    <source>
        <dbReference type="Proteomes" id="UP000198906"/>
    </source>
</evidence>
<dbReference type="Gene3D" id="3.40.140.20">
    <property type="match status" value="2"/>
</dbReference>
<dbReference type="FunFam" id="3.40.50.170:FF:000008">
    <property type="entry name" value="Phosphoribosylglycinamide formyltransferase"/>
    <property type="match status" value="1"/>
</dbReference>
<evidence type="ECO:0000259" key="13">
    <source>
        <dbReference type="PROSITE" id="PS51855"/>
    </source>
</evidence>
<dbReference type="Proteomes" id="UP000198906">
    <property type="component" value="Unassembled WGS sequence"/>
</dbReference>
<keyword evidence="7 11" id="KW-0378">Hydrolase</keyword>
<dbReference type="CDD" id="cd01421">
    <property type="entry name" value="IMPCH"/>
    <property type="match status" value="1"/>
</dbReference>
<comment type="pathway">
    <text evidence="1 11">Purine metabolism; IMP biosynthesis via de novo pathway; IMP from 5-formamido-1-(5-phospho-D-ribosyl)imidazole-4-carboxamide: step 1/1.</text>
</comment>
<dbReference type="EMBL" id="FMHU01000001">
    <property type="protein sequence ID" value="SCL13635.1"/>
    <property type="molecule type" value="Genomic_DNA"/>
</dbReference>
<dbReference type="InterPro" id="IPR002376">
    <property type="entry name" value="Formyl_transf_N"/>
</dbReference>
<dbReference type="InterPro" id="IPR036914">
    <property type="entry name" value="MGS-like_dom_sf"/>
</dbReference>
<dbReference type="Pfam" id="PF02142">
    <property type="entry name" value="MGS"/>
    <property type="match status" value="1"/>
</dbReference>
<feature type="domain" description="MGS-like" evidence="13">
    <location>
        <begin position="207"/>
        <end position="359"/>
    </location>
</feature>
<evidence type="ECO:0000256" key="7">
    <source>
        <dbReference type="ARBA" id="ARBA00022801"/>
    </source>
</evidence>
<dbReference type="PROSITE" id="PS51855">
    <property type="entry name" value="MGS"/>
    <property type="match status" value="1"/>
</dbReference>
<dbReference type="InterPro" id="IPR002695">
    <property type="entry name" value="PurH-like"/>
</dbReference>
<feature type="binding site" evidence="12">
    <location>
        <position position="113"/>
    </location>
    <ligand>
        <name>(6R)-10-formyltetrahydrofolate</name>
        <dbReference type="ChEBI" id="CHEBI:195366"/>
    </ligand>
</feature>
<reference evidence="15" key="1">
    <citation type="submission" date="2016-06" db="EMBL/GenBank/DDBJ databases">
        <authorList>
            <person name="Varghese N."/>
        </authorList>
    </citation>
    <scope>NUCLEOTIDE SEQUENCE [LARGE SCALE GENOMIC DNA]</scope>
    <source>
        <strain evidence="15">DSM 46123</strain>
    </source>
</reference>
<dbReference type="InterPro" id="IPR024051">
    <property type="entry name" value="AICAR_Tfase_dup_dom_sf"/>
</dbReference>
<keyword evidence="5 11" id="KW-0808">Transferase</keyword>
<feature type="binding site" evidence="12">
    <location>
        <position position="71"/>
    </location>
    <ligand>
        <name>(6R)-10-formyltetrahydrofolate</name>
        <dbReference type="ChEBI" id="CHEBI:195366"/>
    </ligand>
</feature>
<dbReference type="EC" id="3.5.4.10" evidence="11"/>
<comment type="pathway">
    <text evidence="2 11">Purine metabolism; IMP biosynthesis via de novo pathway; 5-formamido-1-(5-phospho-D-ribosyl)imidazole-4-carboxamide from 5-amino-1-(5-phospho-D-ribosyl)imidazole-4-carboxamide (10-formyl THF route): step 1/1.</text>
</comment>
<dbReference type="InterPro" id="IPR036477">
    <property type="entry name" value="Formyl_transf_N_sf"/>
</dbReference>
<dbReference type="InterPro" id="IPR011607">
    <property type="entry name" value="MGS-like_dom"/>
</dbReference>
<evidence type="ECO:0000256" key="9">
    <source>
        <dbReference type="ARBA" id="ARBA00050488"/>
    </source>
</evidence>
<name>A0A1C6R962_9ACTN</name>
<dbReference type="Pfam" id="PF01808">
    <property type="entry name" value="AICARFT_IMPCHas"/>
    <property type="match status" value="1"/>
</dbReference>
<dbReference type="PANTHER" id="PTHR11692:SF0">
    <property type="entry name" value="BIFUNCTIONAL PURINE BIOSYNTHESIS PROTEIN ATIC"/>
    <property type="match status" value="1"/>
</dbReference>
<feature type="binding site" evidence="12">
    <location>
        <begin position="96"/>
        <end position="99"/>
    </location>
    <ligand>
        <name>(6R)-10-formyltetrahydrofolate</name>
        <dbReference type="ChEBI" id="CHEBI:195366"/>
    </ligand>
</feature>
<comment type="catalytic activity">
    <reaction evidence="9 11">
        <text>(6R)-10-formyltetrahydrofolate + 5-amino-1-(5-phospho-beta-D-ribosyl)imidazole-4-carboxamide = 5-formamido-1-(5-phospho-D-ribosyl)imidazole-4-carboxamide + (6S)-5,6,7,8-tetrahydrofolate</text>
        <dbReference type="Rhea" id="RHEA:22192"/>
        <dbReference type="ChEBI" id="CHEBI:57453"/>
        <dbReference type="ChEBI" id="CHEBI:58467"/>
        <dbReference type="ChEBI" id="CHEBI:58475"/>
        <dbReference type="ChEBI" id="CHEBI:195366"/>
        <dbReference type="EC" id="2.1.2.3"/>
    </reaction>
</comment>
<evidence type="ECO:0000256" key="1">
    <source>
        <dbReference type="ARBA" id="ARBA00004844"/>
    </source>
</evidence>
<gene>
    <name evidence="12" type="primary">purN</name>
    <name evidence="11" type="synonym">purH</name>
    <name evidence="14" type="ORF">GA0074694_0419</name>
</gene>
<sequence>MTEPASAARIVVLVSGSGSNLQALLDASTDPAYGARVVAVGADREGIAGLDRAAAAGVPTFVERLKDHPTREEWDRALTARVAEHRPDLVVSAGFLKLVGPHFLAAFADRYLNTHNTLLPAFPGIHGPRDALAYGVKITGATLFFVDAGMDTGPIVAQVAVPVLDDDDEETLTERIKEAERRQLVEQVGRLVRQGWTITGRKVTTGVSTPDDGRRPIRRALVSVYDKSGLVELARALHDAGVEIVSTGSTASTIAGAGVPVTAVETVTGFPEILDGRVKTLHPKIHGGLLADLRKESHAAQLDEHGIAGIDLLVSNLYPFQATVASGASVDECVEQIDIGGPAMVRAAAKNHASVAVVTDPAAYAAVVTALGAGGFTLAQRRALAARAFADIAEYDIAVANWCAAQLDPEQADWPVFAGLGLRAQRALRYGENPHQQAALYTDPDAPVGLAQAEQLHGKEMSYNNYVDADAAWRAANDFTDQPAVAVIKHANPCGIAVGGDVADAHRKAHACDPVSAYGGVIAVNRPVTVELAKQVAEIFTEVLVAPEFEAGAVEVLQAKKNLRLLRAPAWAPPPAEWRQVGGGVLVQTADRVDAPGDDPAAWRLVAGEPADDDLLRDLAFAWRAVRSVKSNAILLAADGATVGVGMGQVNRVDSAHLAVNRAGADRARGAVAASDAFFPFADGLRVLIDAGVRAVVQPGGSIRDDEVIAAATEAGVTMYLTDTRHFFH</sequence>
<comment type="catalytic activity">
    <reaction evidence="12">
        <text>N(1)-(5-phospho-beta-D-ribosyl)glycinamide + (6R)-10-formyltetrahydrofolate = N(2)-formyl-N(1)-(5-phospho-beta-D-ribosyl)glycinamide + (6S)-5,6,7,8-tetrahydrofolate + H(+)</text>
        <dbReference type="Rhea" id="RHEA:15053"/>
        <dbReference type="ChEBI" id="CHEBI:15378"/>
        <dbReference type="ChEBI" id="CHEBI:57453"/>
        <dbReference type="ChEBI" id="CHEBI:143788"/>
        <dbReference type="ChEBI" id="CHEBI:147286"/>
        <dbReference type="ChEBI" id="CHEBI:195366"/>
        <dbReference type="EC" id="2.1.2.2"/>
    </reaction>
</comment>
<dbReference type="Gene3D" id="3.40.50.170">
    <property type="entry name" value="Formyl transferase, N-terminal domain"/>
    <property type="match status" value="1"/>
</dbReference>
<protein>
    <recommendedName>
        <fullName evidence="11">Bifunctional purine biosynthesis protein PurH</fullName>
    </recommendedName>
    <domain>
        <recommendedName>
            <fullName evidence="11">Phosphoribosylaminoimidazolecarboxamide formyltransferase</fullName>
            <ecNumber evidence="11">2.1.2.3</ecNumber>
        </recommendedName>
        <alternativeName>
            <fullName evidence="11">AICAR transformylase</fullName>
        </alternativeName>
    </domain>
    <domain>
        <recommendedName>
            <fullName evidence="11">IMP cyclohydrolase</fullName>
            <ecNumber evidence="11">3.5.4.10</ecNumber>
        </recommendedName>
        <alternativeName>
            <fullName evidence="11">ATIC</fullName>
        </alternativeName>
        <alternativeName>
            <fullName evidence="11">IMP synthase</fullName>
        </alternativeName>
        <alternativeName>
            <fullName evidence="11">Inosinicase</fullName>
        </alternativeName>
    </domain>
</protein>
<dbReference type="SUPFAM" id="SSF53927">
    <property type="entry name" value="Cytidine deaminase-like"/>
    <property type="match status" value="1"/>
</dbReference>
<dbReference type="HAMAP" id="MF_00139">
    <property type="entry name" value="PurH"/>
    <property type="match status" value="1"/>
</dbReference>
<dbReference type="NCBIfam" id="TIGR00355">
    <property type="entry name" value="purH"/>
    <property type="match status" value="1"/>
</dbReference>
<dbReference type="GO" id="GO:0004644">
    <property type="term" value="F:phosphoribosylglycinamide formyltransferase activity"/>
    <property type="evidence" value="ECO:0007669"/>
    <property type="project" value="UniProtKB-UniRule"/>
</dbReference>
<comment type="similarity">
    <text evidence="12">Belongs to the GART family.</text>
</comment>
<dbReference type="EC" id="2.1.2.3" evidence="11"/>
<proteinExistence type="inferred from homology"/>
<comment type="catalytic activity">
    <reaction evidence="10 11">
        <text>IMP + H2O = 5-formamido-1-(5-phospho-D-ribosyl)imidazole-4-carboxamide</text>
        <dbReference type="Rhea" id="RHEA:18445"/>
        <dbReference type="ChEBI" id="CHEBI:15377"/>
        <dbReference type="ChEBI" id="CHEBI:58053"/>
        <dbReference type="ChEBI" id="CHEBI:58467"/>
        <dbReference type="EC" id="3.5.4.10"/>
    </reaction>
</comment>
<dbReference type="InterPro" id="IPR016193">
    <property type="entry name" value="Cytidine_deaminase-like"/>
</dbReference>
<accession>A0A1C6R962</accession>
<keyword evidence="15" id="KW-1185">Reference proteome</keyword>
<dbReference type="UniPathway" id="UPA00074">
    <property type="reaction ID" value="UER00126"/>
</dbReference>
<feature type="active site" description="Proton donor" evidence="12">
    <location>
        <position position="115"/>
    </location>
</feature>
<dbReference type="SUPFAM" id="SSF53328">
    <property type="entry name" value="Formyltransferase"/>
    <property type="match status" value="1"/>
</dbReference>
<dbReference type="InterPro" id="IPR004607">
    <property type="entry name" value="GART"/>
</dbReference>
<keyword evidence="8 11" id="KW-0511">Multifunctional enzyme</keyword>
<evidence type="ECO:0000256" key="12">
    <source>
        <dbReference type="HAMAP-Rule" id="MF_01930"/>
    </source>
</evidence>
<dbReference type="HAMAP" id="MF_01930">
    <property type="entry name" value="PurN"/>
    <property type="match status" value="1"/>
</dbReference>
<evidence type="ECO:0000313" key="14">
    <source>
        <dbReference type="EMBL" id="SCL13635.1"/>
    </source>
</evidence>
<evidence type="ECO:0000256" key="3">
    <source>
        <dbReference type="ARBA" id="ARBA00005054"/>
    </source>
</evidence>
<evidence type="ECO:0000256" key="8">
    <source>
        <dbReference type="ARBA" id="ARBA00023268"/>
    </source>
</evidence>
<evidence type="ECO:0000256" key="6">
    <source>
        <dbReference type="ARBA" id="ARBA00022755"/>
    </source>
</evidence>
<dbReference type="STRING" id="47866.GA0074694_0419"/>
<dbReference type="GO" id="GO:0006189">
    <property type="term" value="P:'de novo' IMP biosynthetic process"/>
    <property type="evidence" value="ECO:0007669"/>
    <property type="project" value="UniProtKB-UniRule"/>
</dbReference>
<dbReference type="GO" id="GO:0003937">
    <property type="term" value="F:IMP cyclohydrolase activity"/>
    <property type="evidence" value="ECO:0007669"/>
    <property type="project" value="UniProtKB-UniRule"/>
</dbReference>
<evidence type="ECO:0000256" key="4">
    <source>
        <dbReference type="ARBA" id="ARBA00007667"/>
    </source>
</evidence>
<feature type="binding site" evidence="12">
    <location>
        <begin position="18"/>
        <end position="20"/>
    </location>
    <ligand>
        <name>N(1)-(5-phospho-beta-D-ribosyl)glycinamide</name>
        <dbReference type="ChEBI" id="CHEBI:143788"/>
    </ligand>
</feature>
<dbReference type="CDD" id="cd08645">
    <property type="entry name" value="FMT_core_GART"/>
    <property type="match status" value="1"/>
</dbReference>
<dbReference type="InterPro" id="IPR001555">
    <property type="entry name" value="GART_AS"/>
</dbReference>
<evidence type="ECO:0000256" key="10">
    <source>
        <dbReference type="ARBA" id="ARBA00050687"/>
    </source>
</evidence>
<dbReference type="SUPFAM" id="SSF52335">
    <property type="entry name" value="Methylglyoxal synthase-like"/>
    <property type="match status" value="1"/>
</dbReference>
<dbReference type="FunFam" id="3.40.140.20:FF:000001">
    <property type="entry name" value="Bifunctional purine biosynthesis protein PurH"/>
    <property type="match status" value="1"/>
</dbReference>
<dbReference type="FunFam" id="3.40.50.1380:FF:000001">
    <property type="entry name" value="Bifunctional purine biosynthesis protein PurH"/>
    <property type="match status" value="1"/>
</dbReference>
<dbReference type="PROSITE" id="PS00373">
    <property type="entry name" value="GART"/>
    <property type="match status" value="1"/>
</dbReference>
<dbReference type="PANTHER" id="PTHR11692">
    <property type="entry name" value="BIFUNCTIONAL PURINE BIOSYNTHESIS PROTEIN PURH"/>
    <property type="match status" value="1"/>
</dbReference>
<evidence type="ECO:0000256" key="11">
    <source>
        <dbReference type="HAMAP-Rule" id="MF_00139"/>
    </source>
</evidence>
<dbReference type="NCBIfam" id="NF002049">
    <property type="entry name" value="PRK00881.1"/>
    <property type="match status" value="1"/>
</dbReference>
<evidence type="ECO:0000256" key="2">
    <source>
        <dbReference type="ARBA" id="ARBA00004954"/>
    </source>
</evidence>
<dbReference type="GO" id="GO:0004643">
    <property type="term" value="F:phosphoribosylaminoimidazolecarboxamide formyltransferase activity"/>
    <property type="evidence" value="ECO:0007669"/>
    <property type="project" value="UniProtKB-UniRule"/>
</dbReference>
<comment type="similarity">
    <text evidence="4 11">Belongs to the PurH family.</text>
</comment>
<dbReference type="Gene3D" id="3.40.50.1380">
    <property type="entry name" value="Methylglyoxal synthase-like domain"/>
    <property type="match status" value="1"/>
</dbReference>
<feature type="site" description="Raises pKa of active site His" evidence="12">
    <location>
        <position position="151"/>
    </location>
</feature>
<organism evidence="14 15">
    <name type="scientific">Micromonospora inyonensis</name>
    <dbReference type="NCBI Taxonomy" id="47866"/>
    <lineage>
        <taxon>Bacteria</taxon>
        <taxon>Bacillati</taxon>
        <taxon>Actinomycetota</taxon>
        <taxon>Actinomycetes</taxon>
        <taxon>Micromonosporales</taxon>
        <taxon>Micromonosporaceae</taxon>
        <taxon>Micromonospora</taxon>
    </lineage>
</organism>
<dbReference type="Pfam" id="PF00551">
    <property type="entry name" value="Formyl_trans_N"/>
    <property type="match status" value="1"/>
</dbReference>
<keyword evidence="6 11" id="KW-0658">Purine biosynthesis</keyword>
<comment type="pathway">
    <text evidence="3 12">Purine metabolism; IMP biosynthesis via de novo pathway; N(2)-formyl-N(1)-(5-phospho-D-ribosyl)glycinamide from N(1)-(5-phospho-D-ribosyl)glycinamide (10-formyl THF route): step 1/1.</text>
</comment>
<dbReference type="FunFam" id="3.40.140.20:FF:000002">
    <property type="entry name" value="Bifunctional purine biosynthesis protein PurH"/>
    <property type="match status" value="1"/>
</dbReference>
<comment type="domain">
    <text evidence="11">The IMP cyclohydrolase activity resides in the N-terminal region.</text>
</comment>
<comment type="function">
    <text evidence="12">Catalyzes the transfer of a formyl group from 10-formyltetrahydrofolate to 5-phospho-ribosyl-glycinamide (GAR), producing 5-phospho-ribosyl-N-formylglycinamide (FGAR) and tetrahydrofolate.</text>
</comment>